<accession>A0A8H6JAY9</accession>
<proteinExistence type="predicted"/>
<evidence type="ECO:0000313" key="4">
    <source>
        <dbReference type="Proteomes" id="UP000652219"/>
    </source>
</evidence>
<feature type="region of interest" description="Disordered" evidence="1">
    <location>
        <begin position="519"/>
        <end position="538"/>
    </location>
</feature>
<dbReference type="PANTHER" id="PTHR38886">
    <property type="entry name" value="SESA DOMAIN-CONTAINING PROTEIN"/>
    <property type="match status" value="1"/>
</dbReference>
<feature type="region of interest" description="Disordered" evidence="1">
    <location>
        <begin position="388"/>
        <end position="431"/>
    </location>
</feature>
<comment type="caution">
    <text evidence="3">The sequence shown here is derived from an EMBL/GenBank/DDBJ whole genome shotgun (WGS) entry which is preliminary data.</text>
</comment>
<sequence length="603" mass="69046">MSFGWSAGDILAALKALKDVYDLLDDFNGAAGDYREATAFLKSLTQTLEQLATFTHWDAYPSYGDEIRAEVGFIKVPIQLFLRNVKKYEPSLGNPAKSGRLHGIIPKMKWHFICSKEVVALKKTIDSRLQILNSLIQRLILDVTIIMQKNLPDTLRSLFHETIRPGLVATLDEVLRQQMQPAMPDTPKSDVSVIENLQVWDDVRLCLERSTEVAHWSDEVRELDERNQEPLTELMLLSRMVQPTWQLTPTLIAKFHIIFLDAMGGTPRVLQYDAFRNSEVISSGKCCFGGQARRHVPLIAQKRYLIFDENDRALTESNWRDAITPGSKIAMSAIFRTMRSRDTMTKSHECPNKFCRRHKLVQVSRACLKCSGCGKQYFVGSFEFRENRTGRSDSGPLPPKPPTSPGPQAPARQHTDLRSGPSQEPPGGVDEFDESIFATLRIQASEMEEDDETSVFVRVLPEFDDMWSALARINPDSPYDPFEIGHLQQKFRDLSGEHATRLGKANSIRRRVLRHWRERQPESTSLPERSQDSPKDDYNVDTSFSFVDPFPKEDMAIIRRARRSLPRRDSTLSVYSQQGYWDKQHCLQFHENKRHCPFQNAYA</sequence>
<reference evidence="3 4" key="1">
    <citation type="journal article" date="2020" name="Phytopathology">
        <title>Genome Sequence Resources of Colletotrichum truncatum, C. plurivorum, C. musicola, and C. sojae: Four Species Pathogenic to Soybean (Glycine max).</title>
        <authorList>
            <person name="Rogerio F."/>
            <person name="Boufleur T.R."/>
            <person name="Ciampi-Guillardi M."/>
            <person name="Sukno S.A."/>
            <person name="Thon M.R."/>
            <person name="Massola Junior N.S."/>
            <person name="Baroncelli R."/>
        </authorList>
    </citation>
    <scope>NUCLEOTIDE SEQUENCE [LARGE SCALE GENOMIC DNA]</scope>
    <source>
        <strain evidence="3 4">LFN0009</strain>
    </source>
</reference>
<dbReference type="EMBL" id="WIGN01000096">
    <property type="protein sequence ID" value="KAF6809784.1"/>
    <property type="molecule type" value="Genomic_DNA"/>
</dbReference>
<name>A0A8H6JAY9_9PEZI</name>
<dbReference type="InterPro" id="IPR054464">
    <property type="entry name" value="ULD_fung"/>
</dbReference>
<feature type="compositionally biased region" description="Pro residues" evidence="1">
    <location>
        <begin position="396"/>
        <end position="408"/>
    </location>
</feature>
<gene>
    <name evidence="3" type="ORF">CSOJ01_06719</name>
</gene>
<dbReference type="PANTHER" id="PTHR38886:SF1">
    <property type="entry name" value="NACHT-NTPASE AND P-LOOP NTPASES N-TERMINAL DOMAIN-CONTAINING PROTEIN"/>
    <property type="match status" value="1"/>
</dbReference>
<dbReference type="Proteomes" id="UP000652219">
    <property type="component" value="Unassembled WGS sequence"/>
</dbReference>
<dbReference type="Pfam" id="PF22893">
    <property type="entry name" value="ULD_2"/>
    <property type="match status" value="1"/>
</dbReference>
<feature type="domain" description="Ubiquitin-like" evidence="2">
    <location>
        <begin position="256"/>
        <end position="336"/>
    </location>
</feature>
<dbReference type="AlphaFoldDB" id="A0A8H6JAY9"/>
<feature type="compositionally biased region" description="Basic and acidic residues" evidence="1">
    <location>
        <begin position="529"/>
        <end position="538"/>
    </location>
</feature>
<organism evidence="3 4">
    <name type="scientific">Colletotrichum sojae</name>
    <dbReference type="NCBI Taxonomy" id="2175907"/>
    <lineage>
        <taxon>Eukaryota</taxon>
        <taxon>Fungi</taxon>
        <taxon>Dikarya</taxon>
        <taxon>Ascomycota</taxon>
        <taxon>Pezizomycotina</taxon>
        <taxon>Sordariomycetes</taxon>
        <taxon>Hypocreomycetidae</taxon>
        <taxon>Glomerellales</taxon>
        <taxon>Glomerellaceae</taxon>
        <taxon>Colletotrichum</taxon>
        <taxon>Colletotrichum orchidearum species complex</taxon>
    </lineage>
</organism>
<evidence type="ECO:0000313" key="3">
    <source>
        <dbReference type="EMBL" id="KAF6809784.1"/>
    </source>
</evidence>
<keyword evidence="4" id="KW-1185">Reference proteome</keyword>
<evidence type="ECO:0000259" key="2">
    <source>
        <dbReference type="Pfam" id="PF22893"/>
    </source>
</evidence>
<evidence type="ECO:0000256" key="1">
    <source>
        <dbReference type="SAM" id="MobiDB-lite"/>
    </source>
</evidence>
<protein>
    <recommendedName>
        <fullName evidence="2">Ubiquitin-like domain-containing protein</fullName>
    </recommendedName>
</protein>